<gene>
    <name evidence="5" type="ORF">A2Y83_05000</name>
</gene>
<dbReference type="InterPro" id="IPR036637">
    <property type="entry name" value="Phosphohistidine_dom_sf"/>
</dbReference>
<dbReference type="STRING" id="1797985.A2Y83_05000"/>
<name>A0A1F5S3Y7_9BACT</name>
<sequence length="473" mass="55440">MFHEKLESIFLPANNLNMENSSEIIKEIKKKLWENRVQRTGFLQSKAIINIAETQPVYLTPEIRIKCRNILWVKESNLYDEKLMESLPKKFELAFKKNKKWPSRIIKEIDKYTKEKDAFIQEMRNANWLGKIIQQKQVYLEKYIDLLIKIQKYYIIAVPLTDYCEFELKKYNKNLLIYATPIRQLDIDKMNSSLWRIKKERDYNKREFLIKTHLDKYAWIKTAYNIIEDYTINDIRKELEELKYVKSKQKNAKREDSFLLDGLRAGIYLRNRMKELSQQLWYYFEKLGNAIAEELSLGREEFYQLSPSEVLKSFKKNRCVVSKREINRRHYGFVHGIINNREIILTGKSCQDLYKYYNKFLANSVQEIKGSVACSGRKVGIVKIISNKDSFNKLREGEILVASMTTPDFVVIMKMAGAIVTDEGGLSCHAAIVSRELNVPCITGTKVGTKILKDGDLVEVDADKGVIKILKQN</sequence>
<dbReference type="InterPro" id="IPR008279">
    <property type="entry name" value="PEP-util_enz_mobile_dom"/>
</dbReference>
<feature type="domain" description="PEP-utilising enzyme mobile" evidence="4">
    <location>
        <begin position="395"/>
        <end position="465"/>
    </location>
</feature>
<evidence type="ECO:0000313" key="5">
    <source>
        <dbReference type="EMBL" id="OGF21282.1"/>
    </source>
</evidence>
<protein>
    <recommendedName>
        <fullName evidence="4">PEP-utilising enzyme mobile domain-containing protein</fullName>
    </recommendedName>
</protein>
<dbReference type="Pfam" id="PF00391">
    <property type="entry name" value="PEP-utilizers"/>
    <property type="match status" value="1"/>
</dbReference>
<keyword evidence="2" id="KW-0547">Nucleotide-binding</keyword>
<dbReference type="PANTHER" id="PTHR43030">
    <property type="entry name" value="PHOSPHOENOLPYRUVATE SYNTHASE"/>
    <property type="match status" value="1"/>
</dbReference>
<dbReference type="SUPFAM" id="SSF52009">
    <property type="entry name" value="Phosphohistidine domain"/>
    <property type="match status" value="1"/>
</dbReference>
<organism evidence="5 6">
    <name type="scientific">Candidatus Falkowbacteria bacterium RBG_13_39_14</name>
    <dbReference type="NCBI Taxonomy" id="1797985"/>
    <lineage>
        <taxon>Bacteria</taxon>
        <taxon>Candidatus Falkowiibacteriota</taxon>
    </lineage>
</organism>
<proteinExistence type="inferred from homology"/>
<keyword evidence="3" id="KW-0067">ATP-binding</keyword>
<dbReference type="InterPro" id="IPR018274">
    <property type="entry name" value="PEP_util_AS"/>
</dbReference>
<comment type="caution">
    <text evidence="5">The sequence shown here is derived from an EMBL/GenBank/DDBJ whole genome shotgun (WGS) entry which is preliminary data.</text>
</comment>
<dbReference type="GO" id="GO:0005524">
    <property type="term" value="F:ATP binding"/>
    <property type="evidence" value="ECO:0007669"/>
    <property type="project" value="UniProtKB-KW"/>
</dbReference>
<reference evidence="5 6" key="1">
    <citation type="journal article" date="2016" name="Nat. Commun.">
        <title>Thousands of microbial genomes shed light on interconnected biogeochemical processes in an aquifer system.</title>
        <authorList>
            <person name="Anantharaman K."/>
            <person name="Brown C.T."/>
            <person name="Hug L.A."/>
            <person name="Sharon I."/>
            <person name="Castelle C.J."/>
            <person name="Probst A.J."/>
            <person name="Thomas B.C."/>
            <person name="Singh A."/>
            <person name="Wilkins M.J."/>
            <person name="Karaoz U."/>
            <person name="Brodie E.L."/>
            <person name="Williams K.H."/>
            <person name="Hubbard S.S."/>
            <person name="Banfield J.F."/>
        </authorList>
    </citation>
    <scope>NUCLEOTIDE SEQUENCE [LARGE SCALE GENOMIC DNA]</scope>
</reference>
<dbReference type="PROSITE" id="PS00370">
    <property type="entry name" value="PEP_ENZYMES_PHOS_SITE"/>
    <property type="match status" value="1"/>
</dbReference>
<dbReference type="GO" id="GO:0008986">
    <property type="term" value="F:pyruvate, water dikinase activity"/>
    <property type="evidence" value="ECO:0007669"/>
    <property type="project" value="InterPro"/>
</dbReference>
<evidence type="ECO:0000313" key="6">
    <source>
        <dbReference type="Proteomes" id="UP000178323"/>
    </source>
</evidence>
<dbReference type="AlphaFoldDB" id="A0A1F5S3Y7"/>
<dbReference type="EMBL" id="MFFS01000065">
    <property type="protein sequence ID" value="OGF21282.1"/>
    <property type="molecule type" value="Genomic_DNA"/>
</dbReference>
<dbReference type="Gene3D" id="3.50.30.10">
    <property type="entry name" value="Phosphohistidine domain"/>
    <property type="match status" value="1"/>
</dbReference>
<dbReference type="InterPro" id="IPR006319">
    <property type="entry name" value="PEP_synth"/>
</dbReference>
<dbReference type="PANTHER" id="PTHR43030:SF1">
    <property type="entry name" value="PHOSPHOENOLPYRUVATE SYNTHASE"/>
    <property type="match status" value="1"/>
</dbReference>
<dbReference type="Proteomes" id="UP000178323">
    <property type="component" value="Unassembled WGS sequence"/>
</dbReference>
<accession>A0A1F5S3Y7</accession>
<comment type="similarity">
    <text evidence="1">Belongs to the PEP-utilizing enzyme family.</text>
</comment>
<evidence type="ECO:0000256" key="2">
    <source>
        <dbReference type="ARBA" id="ARBA00022741"/>
    </source>
</evidence>
<evidence type="ECO:0000259" key="4">
    <source>
        <dbReference type="Pfam" id="PF00391"/>
    </source>
</evidence>
<evidence type="ECO:0000256" key="1">
    <source>
        <dbReference type="ARBA" id="ARBA00007837"/>
    </source>
</evidence>
<evidence type="ECO:0000256" key="3">
    <source>
        <dbReference type="ARBA" id="ARBA00022840"/>
    </source>
</evidence>